<feature type="region of interest" description="Disordered" evidence="5">
    <location>
        <begin position="1"/>
        <end position="23"/>
    </location>
</feature>
<evidence type="ECO:0000313" key="8">
    <source>
        <dbReference type="EnsemblMetazoa" id="PPA14695.1"/>
    </source>
</evidence>
<dbReference type="Proteomes" id="UP000005239">
    <property type="component" value="Unassembled WGS sequence"/>
</dbReference>
<dbReference type="Pfam" id="PF24467">
    <property type="entry name" value="ARM_FBXO47"/>
    <property type="match status" value="1"/>
</dbReference>
<feature type="compositionally biased region" description="Basic and acidic residues" evidence="5">
    <location>
        <begin position="831"/>
        <end position="842"/>
    </location>
</feature>
<dbReference type="AlphaFoldDB" id="A0A2A6B439"/>
<dbReference type="InterPro" id="IPR056622">
    <property type="entry name" value="ARM_FBXO47"/>
</dbReference>
<feature type="compositionally biased region" description="Acidic residues" evidence="5">
    <location>
        <begin position="817"/>
        <end position="830"/>
    </location>
</feature>
<feature type="domain" description="FBXO47 ARM repeats region" evidence="7">
    <location>
        <begin position="233"/>
        <end position="487"/>
    </location>
</feature>
<feature type="transmembrane region" description="Helical" evidence="6">
    <location>
        <begin position="526"/>
        <end position="557"/>
    </location>
</feature>
<evidence type="ECO:0000259" key="7">
    <source>
        <dbReference type="Pfam" id="PF24467"/>
    </source>
</evidence>
<dbReference type="EnsemblMetazoa" id="PPA14695.1">
    <property type="protein sequence ID" value="PPA14695.1"/>
    <property type="gene ID" value="WBGene00104249"/>
</dbReference>
<feature type="transmembrane region" description="Helical" evidence="6">
    <location>
        <begin position="590"/>
        <end position="612"/>
    </location>
</feature>
<feature type="region of interest" description="Disordered" evidence="5">
    <location>
        <begin position="813"/>
        <end position="859"/>
    </location>
</feature>
<name>A0A2A6B439_PRIPA</name>
<accession>A0A2A6B439</accession>
<keyword evidence="4 6" id="KW-0472">Membrane</keyword>
<keyword evidence="9" id="KW-1185">Reference proteome</keyword>
<dbReference type="GO" id="GO:0022857">
    <property type="term" value="F:transmembrane transporter activity"/>
    <property type="evidence" value="ECO:0000318"/>
    <property type="project" value="GO_Central"/>
</dbReference>
<reference evidence="8" key="2">
    <citation type="submission" date="2022-06" db="UniProtKB">
        <authorList>
            <consortium name="EnsemblMetazoa"/>
        </authorList>
    </citation>
    <scope>IDENTIFICATION</scope>
    <source>
        <strain evidence="8">PS312</strain>
    </source>
</reference>
<evidence type="ECO:0000256" key="2">
    <source>
        <dbReference type="ARBA" id="ARBA00022692"/>
    </source>
</evidence>
<sequence length="859" mass="97790">MVQTRKQLSQIHQQDAEKTTRSRSVLPISGRITSFFQMRKRKNSSERKDVEVLGKRLRSDVNVKPQEVQPEVINGRSPMGIFDRLPDHIFDTFAENCSWRSLAKVAQTSRTCAVRIVNFIRRDVCVNRFVRDSEIYGITKTKTTVDNPFTNLGHLCRTVFYASECSQQLLQFCTKVSAKITDLKSWSRFLFNISTLIASSSGNFDHCKQIIDLVLEMKITWINEDNVVKKRAIREFISEVVHSQQAGDLQKEEMKVREVIRDLVIDQTHLDDQQQAIWMTCLMRTFPKLQQQARLLMIALAPTMKEGVSDVIDWRSLCDRDVSDQNDAELRIKPLALFISKLSTLNVSRDRSMSWTNTELFNLIEEVSTCPEPWAFDNFIAFLIQEPLLIPIALTARMTHDYVEEAGNLVSAMKTLLFRWNIDVKKALSDAFTSTMKSLSVNLRREFLSSVHEAHARSIKSLVTSTRVEIQEEMKAQAEFNPLLQEMWPGGDRITQLIKSIVRPSHSNCSILDPPSGSEFLSHLEAWHIVFISIAGLLTLAVILLSLVHLLCVYFYVSIEQRRNKLYFLLSLFPVSCLTCLVGLCLPRAAVVLTSIGVLYYLLCLFVIVSLCRHLYGGRSALVERLHHTHIDFRSPPFCCLLPIGWLPTAQVSERNIRWIEWAVMQAPIVRAIIVAADTVAIAELREQSAGFLKWTDTGAVVSLLLAIFGVHSLARLTAEPLRPYCFMTVFRMVDLSLLFFTAQQPMIFENVLLRFDLIPCGPLLSAESNAKFVCSFVLVVQMFFLSLLSSYLLAPHRCALFDNFPSRKETLSQTTDETDLTVDGEADDGWNDREEREEGQRRPCVHQSLLIDTSTSSA</sequence>
<evidence type="ECO:0000256" key="1">
    <source>
        <dbReference type="ARBA" id="ARBA00004141"/>
    </source>
</evidence>
<evidence type="ECO:0000256" key="6">
    <source>
        <dbReference type="SAM" id="Phobius"/>
    </source>
</evidence>
<evidence type="ECO:0000256" key="5">
    <source>
        <dbReference type="SAM" id="MobiDB-lite"/>
    </source>
</evidence>
<gene>
    <name evidence="8" type="primary">WBGene00104249</name>
</gene>
<feature type="transmembrane region" description="Helical" evidence="6">
    <location>
        <begin position="773"/>
        <end position="795"/>
    </location>
</feature>
<reference evidence="9" key="1">
    <citation type="journal article" date="2008" name="Nat. Genet.">
        <title>The Pristionchus pacificus genome provides a unique perspective on nematode lifestyle and parasitism.</title>
        <authorList>
            <person name="Dieterich C."/>
            <person name="Clifton S.W."/>
            <person name="Schuster L.N."/>
            <person name="Chinwalla A."/>
            <person name="Delehaunty K."/>
            <person name="Dinkelacker I."/>
            <person name="Fulton L."/>
            <person name="Fulton R."/>
            <person name="Godfrey J."/>
            <person name="Minx P."/>
            <person name="Mitreva M."/>
            <person name="Roeseler W."/>
            <person name="Tian H."/>
            <person name="Witte H."/>
            <person name="Yang S.P."/>
            <person name="Wilson R.K."/>
            <person name="Sommer R.J."/>
        </authorList>
    </citation>
    <scope>NUCLEOTIDE SEQUENCE [LARGE SCALE GENOMIC DNA]</scope>
    <source>
        <strain evidence="9">PS312</strain>
    </source>
</reference>
<proteinExistence type="predicted"/>
<evidence type="ECO:0000256" key="4">
    <source>
        <dbReference type="ARBA" id="ARBA00023136"/>
    </source>
</evidence>
<dbReference type="GO" id="GO:0016020">
    <property type="term" value="C:membrane"/>
    <property type="evidence" value="ECO:0000318"/>
    <property type="project" value="GO_Central"/>
</dbReference>
<dbReference type="SMART" id="SM01417">
    <property type="entry name" value="Solute_trans_a"/>
    <property type="match status" value="1"/>
</dbReference>
<dbReference type="InterPro" id="IPR005178">
    <property type="entry name" value="Ostalpha/TMEM184C"/>
</dbReference>
<dbReference type="PANTHER" id="PTHR23423">
    <property type="entry name" value="ORGANIC SOLUTE TRANSPORTER-RELATED"/>
    <property type="match status" value="1"/>
</dbReference>
<evidence type="ECO:0000256" key="3">
    <source>
        <dbReference type="ARBA" id="ARBA00022989"/>
    </source>
</evidence>
<feature type="compositionally biased region" description="Polar residues" evidence="5">
    <location>
        <begin position="1"/>
        <end position="13"/>
    </location>
</feature>
<dbReference type="Pfam" id="PF03619">
    <property type="entry name" value="Solute_trans_a"/>
    <property type="match status" value="1"/>
</dbReference>
<organism evidence="8 9">
    <name type="scientific">Pristionchus pacificus</name>
    <name type="common">Parasitic nematode worm</name>
    <dbReference type="NCBI Taxonomy" id="54126"/>
    <lineage>
        <taxon>Eukaryota</taxon>
        <taxon>Metazoa</taxon>
        <taxon>Ecdysozoa</taxon>
        <taxon>Nematoda</taxon>
        <taxon>Chromadorea</taxon>
        <taxon>Rhabditida</taxon>
        <taxon>Rhabditina</taxon>
        <taxon>Diplogasteromorpha</taxon>
        <taxon>Diplogasteroidea</taxon>
        <taxon>Neodiplogasteridae</taxon>
        <taxon>Pristionchus</taxon>
    </lineage>
</organism>
<accession>A0A8R1YCK9</accession>
<keyword evidence="3 6" id="KW-1133">Transmembrane helix</keyword>
<evidence type="ECO:0000313" key="9">
    <source>
        <dbReference type="Proteomes" id="UP000005239"/>
    </source>
</evidence>
<keyword evidence="2 6" id="KW-0812">Transmembrane</keyword>
<protein>
    <submittedName>
        <fullName evidence="8">Osta-3</fullName>
    </submittedName>
</protein>
<comment type="subcellular location">
    <subcellularLocation>
        <location evidence="1">Membrane</location>
        <topology evidence="1">Multi-pass membrane protein</topology>
    </subcellularLocation>
</comment>
<feature type="transmembrane region" description="Helical" evidence="6">
    <location>
        <begin position="566"/>
        <end position="584"/>
    </location>
</feature>